<accession>A0A0K8T197</accession>
<name>A0A0K8T197_LYGHE</name>
<protein>
    <submittedName>
        <fullName evidence="2">Uncharacterized protein</fullName>
    </submittedName>
</protein>
<proteinExistence type="predicted"/>
<feature type="compositionally biased region" description="Basic and acidic residues" evidence="1">
    <location>
        <begin position="90"/>
        <end position="104"/>
    </location>
</feature>
<feature type="compositionally biased region" description="Polar residues" evidence="1">
    <location>
        <begin position="105"/>
        <end position="120"/>
    </location>
</feature>
<feature type="region of interest" description="Disordered" evidence="1">
    <location>
        <begin position="90"/>
        <end position="120"/>
    </location>
</feature>
<dbReference type="AlphaFoldDB" id="A0A0K8T197"/>
<evidence type="ECO:0000256" key="1">
    <source>
        <dbReference type="SAM" id="MobiDB-lite"/>
    </source>
</evidence>
<dbReference type="EMBL" id="GBRD01006527">
    <property type="protein sequence ID" value="JAG59294.1"/>
    <property type="molecule type" value="Transcribed_RNA"/>
</dbReference>
<organism evidence="2">
    <name type="scientific">Lygus hesperus</name>
    <name type="common">Western plant bug</name>
    <dbReference type="NCBI Taxonomy" id="30085"/>
    <lineage>
        <taxon>Eukaryota</taxon>
        <taxon>Metazoa</taxon>
        <taxon>Ecdysozoa</taxon>
        <taxon>Arthropoda</taxon>
        <taxon>Hexapoda</taxon>
        <taxon>Insecta</taxon>
        <taxon>Pterygota</taxon>
        <taxon>Neoptera</taxon>
        <taxon>Paraneoptera</taxon>
        <taxon>Hemiptera</taxon>
        <taxon>Heteroptera</taxon>
        <taxon>Panheteroptera</taxon>
        <taxon>Cimicomorpha</taxon>
        <taxon>Miridae</taxon>
        <taxon>Mirini</taxon>
        <taxon>Lygus</taxon>
    </lineage>
</organism>
<sequence length="120" mass="12974">MCGGMGDDTPTPGAEDQFVGFARPPVHKTDLDAVLQLLELWDKAASDFLRVCRDMRLGPGARQRSGSLETSGGGLRIEVLEGQETARLDLAEKHKRGSGERNMPDRNSNAGHTNTNMAIP</sequence>
<reference evidence="2" key="1">
    <citation type="submission" date="2014-09" db="EMBL/GenBank/DDBJ databases">
        <authorList>
            <person name="Magalhaes I.L.F."/>
            <person name="Oliveira U."/>
            <person name="Santos F.R."/>
            <person name="Vidigal T.H.D.A."/>
            <person name="Brescovit A.D."/>
            <person name="Santos A.J."/>
        </authorList>
    </citation>
    <scope>NUCLEOTIDE SEQUENCE</scope>
</reference>
<evidence type="ECO:0000313" key="2">
    <source>
        <dbReference type="EMBL" id="JAG59294.1"/>
    </source>
</evidence>